<feature type="region of interest" description="Disordered" evidence="1">
    <location>
        <begin position="161"/>
        <end position="285"/>
    </location>
</feature>
<dbReference type="PIR" id="S04020">
    <property type="entry name" value="S04020"/>
</dbReference>
<dbReference type="EMBL" id="M38300">
    <property type="protein sequence ID" value="AAA98339.1"/>
    <property type="molecule type" value="Genomic_DNA"/>
</dbReference>
<protein>
    <submittedName>
        <fullName evidence="2">Replication-associated protein</fullName>
    </submittedName>
</protein>
<evidence type="ECO:0000256" key="1">
    <source>
        <dbReference type="SAM" id="MobiDB-lite"/>
    </source>
</evidence>
<geneLocation type="plasmid" evidence="2">
    <name>pSB24.2</name>
</geneLocation>
<name>Q52205_9ZZZZ</name>
<feature type="compositionally biased region" description="Basic residues" evidence="1">
    <location>
        <begin position="324"/>
        <end position="339"/>
    </location>
</feature>
<gene>
    <name evidence="2" type="primary">psbA</name>
</gene>
<keyword evidence="2" id="KW-0614">Plasmid</keyword>
<feature type="compositionally biased region" description="Low complexity" evidence="1">
    <location>
        <begin position="203"/>
        <end position="229"/>
    </location>
</feature>
<accession>Q52205</accession>
<proteinExistence type="predicted"/>
<organism evidence="2">
    <name type="scientific">Plasmid pSB24.2</name>
    <dbReference type="NCBI Taxonomy" id="2623"/>
    <lineage>
        <taxon>other sequences</taxon>
        <taxon>plasmids</taxon>
    </lineage>
</organism>
<sequence>MDPDAGVIFARTAAGAAVALGLLKCGRIWLCPVCSGQDPARPSEEITEAVVSWLQQGGWAYLVTFTARHTAADRLSDLMDALQGTRADAETGTKRRPGAYQRLITGAAWAGDKRRKSNQEGIRGRIGYIGMIRATEVTVGEGAGWHPHIHAIVLVGGRTEGQRGDKRITGTFTPSEDALTEWEDRWRRSGPATLARSTPGFRPPTGARSPGATAGARATASTSSSSVRSGRQRPGRVHRQDAGRQEPGPGAGTRRPQGRPPGQHDVLRTPSRIGDLMGGVPEEEAAGHGSLAWGLDRWAEYETAVSGAGHRVDPLPAPAPGPDRRRHRGRRHGRPVPDRRRRRFRDGVQIWDRAWNGLVGRSLDLAVVEAVEGREISMDALGELVQSAGQSRAFLRVLTPQEVTELYDELLGTLARRREQAAERRAAEAAEAEPTTR</sequence>
<feature type="region of interest" description="Disordered" evidence="1">
    <location>
        <begin position="305"/>
        <end position="339"/>
    </location>
</feature>
<evidence type="ECO:0000313" key="2">
    <source>
        <dbReference type="EMBL" id="AAA98339.1"/>
    </source>
</evidence>
<dbReference type="AlphaFoldDB" id="Q52205"/>
<reference evidence="2" key="1">
    <citation type="journal article" date="1985" name="Antibiot. Med. Biotekhnol.">
        <title>Replication of Streptomyces plasmids: the DNA nucleotide sequence of plasmid pSB 24.2.</title>
        <authorList>
            <person name="Bolotin A.P."/>
            <person name="Sorokin A.V."/>
            <person name="Aleksandrov N.N."/>
            <person name="Danilenko V.N."/>
            <person name="Kozlov Iu.I."/>
        </authorList>
    </citation>
    <scope>NUCLEOTIDE SEQUENCE</scope>
    <source>
        <plasmid evidence="2">pSB24.2</plasmid>
    </source>
</reference>